<dbReference type="EMBL" id="MU006572">
    <property type="protein sequence ID" value="KAF2747432.1"/>
    <property type="molecule type" value="Genomic_DNA"/>
</dbReference>
<evidence type="ECO:0000313" key="2">
    <source>
        <dbReference type="EMBL" id="KAF2747432.1"/>
    </source>
</evidence>
<feature type="non-terminal residue" evidence="2">
    <location>
        <position position="1"/>
    </location>
</feature>
<dbReference type="InterPro" id="IPR056632">
    <property type="entry name" value="DUF7730"/>
</dbReference>
<dbReference type="PANTHER" id="PTHR38790:SF4">
    <property type="entry name" value="2EXR DOMAIN-CONTAINING PROTEIN"/>
    <property type="match status" value="1"/>
</dbReference>
<proteinExistence type="predicted"/>
<dbReference type="OrthoDB" id="515692at2759"/>
<reference evidence="2" key="1">
    <citation type="journal article" date="2020" name="Stud. Mycol.">
        <title>101 Dothideomycetes genomes: a test case for predicting lifestyles and emergence of pathogens.</title>
        <authorList>
            <person name="Haridas S."/>
            <person name="Albert R."/>
            <person name="Binder M."/>
            <person name="Bloem J."/>
            <person name="Labutti K."/>
            <person name="Salamov A."/>
            <person name="Andreopoulos B."/>
            <person name="Baker S."/>
            <person name="Barry K."/>
            <person name="Bills G."/>
            <person name="Bluhm B."/>
            <person name="Cannon C."/>
            <person name="Castanera R."/>
            <person name="Culley D."/>
            <person name="Daum C."/>
            <person name="Ezra D."/>
            <person name="Gonzalez J."/>
            <person name="Henrissat B."/>
            <person name="Kuo A."/>
            <person name="Liang C."/>
            <person name="Lipzen A."/>
            <person name="Lutzoni F."/>
            <person name="Magnuson J."/>
            <person name="Mondo S."/>
            <person name="Nolan M."/>
            <person name="Ohm R."/>
            <person name="Pangilinan J."/>
            <person name="Park H.-J."/>
            <person name="Ramirez L."/>
            <person name="Alfaro M."/>
            <person name="Sun H."/>
            <person name="Tritt A."/>
            <person name="Yoshinaga Y."/>
            <person name="Zwiers L.-H."/>
            <person name="Turgeon B."/>
            <person name="Goodwin S."/>
            <person name="Spatafora J."/>
            <person name="Crous P."/>
            <person name="Grigoriev I."/>
        </authorList>
    </citation>
    <scope>NUCLEOTIDE SEQUENCE</scope>
    <source>
        <strain evidence="2">CBS 119925</strain>
    </source>
</reference>
<feature type="non-terminal residue" evidence="2">
    <location>
        <position position="226"/>
    </location>
</feature>
<accession>A0A6A6V9Y8</accession>
<dbReference type="AlphaFoldDB" id="A0A6A6V9Y8"/>
<name>A0A6A6V9Y8_9PLEO</name>
<protein>
    <recommendedName>
        <fullName evidence="1">DUF7730 domain-containing protein</fullName>
    </recommendedName>
</protein>
<keyword evidence="3" id="KW-1185">Reference proteome</keyword>
<feature type="domain" description="DUF7730" evidence="1">
    <location>
        <begin position="2"/>
        <end position="135"/>
    </location>
</feature>
<sequence length="226" mass="25949">GFLLSCKQAYKEGIDVLYAANRFYIRSEPLLLHIPQLIPTNRLASITSLSIAVTVVADEHRADDGHLNFNLNNLEAILASISTHFTALRSLHAGLRIKTDDNRKLGRPAMQMFDAFYRSMQLRHMRVKLPWKAFREVVRQLIFPCAVRLDHSLEEPDWRIESGPNMEWAWPRWRALDGDKPAIQFRTVESYPRPPLKLPQVDGEDARTESEGYWLLTGDEGPPLMS</sequence>
<dbReference type="PANTHER" id="PTHR38790">
    <property type="entry name" value="2EXR DOMAIN-CONTAINING PROTEIN-RELATED"/>
    <property type="match status" value="1"/>
</dbReference>
<dbReference type="Proteomes" id="UP000799440">
    <property type="component" value="Unassembled WGS sequence"/>
</dbReference>
<evidence type="ECO:0000313" key="3">
    <source>
        <dbReference type="Proteomes" id="UP000799440"/>
    </source>
</evidence>
<evidence type="ECO:0000259" key="1">
    <source>
        <dbReference type="Pfam" id="PF24864"/>
    </source>
</evidence>
<organism evidence="2 3">
    <name type="scientific">Sporormia fimetaria CBS 119925</name>
    <dbReference type="NCBI Taxonomy" id="1340428"/>
    <lineage>
        <taxon>Eukaryota</taxon>
        <taxon>Fungi</taxon>
        <taxon>Dikarya</taxon>
        <taxon>Ascomycota</taxon>
        <taxon>Pezizomycotina</taxon>
        <taxon>Dothideomycetes</taxon>
        <taxon>Pleosporomycetidae</taxon>
        <taxon>Pleosporales</taxon>
        <taxon>Sporormiaceae</taxon>
        <taxon>Sporormia</taxon>
    </lineage>
</organism>
<gene>
    <name evidence="2" type="ORF">M011DRAFT_390836</name>
</gene>
<dbReference type="Pfam" id="PF24864">
    <property type="entry name" value="DUF7730"/>
    <property type="match status" value="1"/>
</dbReference>